<dbReference type="Proteomes" id="UP001408356">
    <property type="component" value="Unassembled WGS sequence"/>
</dbReference>
<name>A0ABR2V1Z7_9PEZI</name>
<dbReference type="InterPro" id="IPR009959">
    <property type="entry name" value="Cyclase_SnoaL-like"/>
</dbReference>
<dbReference type="SUPFAM" id="SSF54427">
    <property type="entry name" value="NTF2-like"/>
    <property type="match status" value="1"/>
</dbReference>
<keyword evidence="2" id="KW-1185">Reference proteome</keyword>
<proteinExistence type="predicted"/>
<protein>
    <submittedName>
        <fullName evidence="1">Ester cyclase</fullName>
    </submittedName>
</protein>
<dbReference type="InterPro" id="IPR032710">
    <property type="entry name" value="NTF2-like_dom_sf"/>
</dbReference>
<organism evidence="1 2">
    <name type="scientific">Seiridium unicorne</name>
    <dbReference type="NCBI Taxonomy" id="138068"/>
    <lineage>
        <taxon>Eukaryota</taxon>
        <taxon>Fungi</taxon>
        <taxon>Dikarya</taxon>
        <taxon>Ascomycota</taxon>
        <taxon>Pezizomycotina</taxon>
        <taxon>Sordariomycetes</taxon>
        <taxon>Xylariomycetidae</taxon>
        <taxon>Amphisphaeriales</taxon>
        <taxon>Sporocadaceae</taxon>
        <taxon>Seiridium</taxon>
    </lineage>
</organism>
<sequence>MPTDKFDDVELMRAFITQVQEQGHLELFDQFVHPGFRDHPVKIGQPNDRFAIRKTLEGFHAAFADITVQVLHCIENDGVVATNKILSGKLVQEWHVMMPDGGRVEVRVMDFVRFHDRKMIEHWPAINPLASEV</sequence>
<dbReference type="Pfam" id="PF07366">
    <property type="entry name" value="SnoaL"/>
    <property type="match status" value="1"/>
</dbReference>
<dbReference type="EMBL" id="JARVKF010000223">
    <property type="protein sequence ID" value="KAK9420938.1"/>
    <property type="molecule type" value="Genomic_DNA"/>
</dbReference>
<gene>
    <name evidence="1" type="ORF">SUNI508_01029</name>
</gene>
<evidence type="ECO:0000313" key="2">
    <source>
        <dbReference type="Proteomes" id="UP001408356"/>
    </source>
</evidence>
<evidence type="ECO:0000313" key="1">
    <source>
        <dbReference type="EMBL" id="KAK9420938.1"/>
    </source>
</evidence>
<accession>A0ABR2V1Z7</accession>
<dbReference type="Gene3D" id="3.10.450.50">
    <property type="match status" value="1"/>
</dbReference>
<reference evidence="1 2" key="1">
    <citation type="journal article" date="2024" name="J. Plant Pathol.">
        <title>Sequence and assembly of the genome of Seiridium unicorne, isolate CBS 538.82, causal agent of cypress canker disease.</title>
        <authorList>
            <person name="Scali E."/>
            <person name="Rocca G.D."/>
            <person name="Danti R."/>
            <person name="Garbelotto M."/>
            <person name="Barberini S."/>
            <person name="Baroncelli R."/>
            <person name="Emiliani G."/>
        </authorList>
    </citation>
    <scope>NUCLEOTIDE SEQUENCE [LARGE SCALE GENOMIC DNA]</scope>
    <source>
        <strain evidence="1 2">BM-138-508</strain>
    </source>
</reference>
<comment type="caution">
    <text evidence="1">The sequence shown here is derived from an EMBL/GenBank/DDBJ whole genome shotgun (WGS) entry which is preliminary data.</text>
</comment>